<gene>
    <name evidence="3" type="ORF">ABT57_07920</name>
</gene>
<evidence type="ECO:0000313" key="4">
    <source>
        <dbReference type="Proteomes" id="UP000035909"/>
    </source>
</evidence>
<dbReference type="OrthoDB" id="7062064at2"/>
<keyword evidence="1" id="KW-0732">Signal</keyword>
<feature type="chain" id="PRO_5005252429" description="DUF4382 domain-containing protein" evidence="1">
    <location>
        <begin position="21"/>
        <end position="327"/>
    </location>
</feature>
<dbReference type="RefSeq" id="WP_047884625.1">
    <property type="nucleotide sequence ID" value="NZ_LDOU01000006.1"/>
</dbReference>
<feature type="signal peptide" evidence="1">
    <location>
        <begin position="1"/>
        <end position="20"/>
    </location>
</feature>
<dbReference type="Pfam" id="PF14321">
    <property type="entry name" value="DUF4382"/>
    <property type="match status" value="1"/>
</dbReference>
<organism evidence="3 4">
    <name type="scientific">Photobacterium ganghwense</name>
    <dbReference type="NCBI Taxonomy" id="320778"/>
    <lineage>
        <taxon>Bacteria</taxon>
        <taxon>Pseudomonadati</taxon>
        <taxon>Pseudomonadota</taxon>
        <taxon>Gammaproteobacteria</taxon>
        <taxon>Vibrionales</taxon>
        <taxon>Vibrionaceae</taxon>
        <taxon>Photobacterium</taxon>
    </lineage>
</organism>
<evidence type="ECO:0000259" key="2">
    <source>
        <dbReference type="Pfam" id="PF14321"/>
    </source>
</evidence>
<dbReference type="EMBL" id="LDOU01000006">
    <property type="protein sequence ID" value="KLV10460.1"/>
    <property type="molecule type" value="Genomic_DNA"/>
</dbReference>
<dbReference type="PATRIC" id="fig|320778.3.peg.1718"/>
<dbReference type="SUPFAM" id="SSF117074">
    <property type="entry name" value="Hypothetical protein PA1324"/>
    <property type="match status" value="1"/>
</dbReference>
<dbReference type="InterPro" id="IPR025491">
    <property type="entry name" value="DUF4382"/>
</dbReference>
<sequence>MNIYKTVPVFATALLLSACGSDGGDGATAAGGSTAKVSFSVSDAPVDSLWDVTIAFDQLELKHENGQSYFIDVDTDSDGNDYQQLNLLDYQGTDSKLIITSQELPVGTYKELIIHTKPGNMNWVDGGDGHYDLKIPSNKLRLGGFEVDAEAVQSFTIEFDLRKSLVLRGNESNNNGFNLKPHGVTIIDNQAAASLWGKVDVNLFSMGECLAESGNYVYLYEGHGHTDSMLSDNMDPNDEYFDSARPLPDNAVMPYASASVDVDGSYAFGYLPGGNYTVAFTCNAEDDDPVNYDENIIIENPQGQRKEITLDPMKETELNFVESDSLL</sequence>
<dbReference type="AlphaFoldDB" id="A0A0J1HFR9"/>
<dbReference type="PROSITE" id="PS51257">
    <property type="entry name" value="PROKAR_LIPOPROTEIN"/>
    <property type="match status" value="1"/>
</dbReference>
<evidence type="ECO:0000256" key="1">
    <source>
        <dbReference type="SAM" id="SignalP"/>
    </source>
</evidence>
<evidence type="ECO:0000313" key="3">
    <source>
        <dbReference type="EMBL" id="KLV10460.1"/>
    </source>
</evidence>
<feature type="domain" description="DUF4382" evidence="2">
    <location>
        <begin position="34"/>
        <end position="181"/>
    </location>
</feature>
<protein>
    <recommendedName>
        <fullName evidence="2">DUF4382 domain-containing protein</fullName>
    </recommendedName>
</protein>
<keyword evidence="4" id="KW-1185">Reference proteome</keyword>
<accession>A0A0J1HFR9</accession>
<dbReference type="STRING" id="320778.ABT57_07920"/>
<name>A0A0J1HFR9_9GAMM</name>
<proteinExistence type="predicted"/>
<dbReference type="Proteomes" id="UP000035909">
    <property type="component" value="Unassembled WGS sequence"/>
</dbReference>
<comment type="caution">
    <text evidence="3">The sequence shown here is derived from an EMBL/GenBank/DDBJ whole genome shotgun (WGS) entry which is preliminary data.</text>
</comment>
<reference evidence="3 4" key="1">
    <citation type="submission" date="2015-05" db="EMBL/GenBank/DDBJ databases">
        <title>Photobacterium galathea sp. nov.</title>
        <authorList>
            <person name="Machado H."/>
            <person name="Gram L."/>
        </authorList>
    </citation>
    <scope>NUCLEOTIDE SEQUENCE [LARGE SCALE GENOMIC DNA]</scope>
    <source>
        <strain evidence="3 4">DSM 22954</strain>
    </source>
</reference>